<keyword evidence="2" id="KW-1003">Cell membrane</keyword>
<evidence type="ECO:0000256" key="3">
    <source>
        <dbReference type="ARBA" id="ARBA00022676"/>
    </source>
</evidence>
<gene>
    <name evidence="8" type="ORF">UFOPK1747_00100</name>
</gene>
<dbReference type="PANTHER" id="PTHR43646:SF2">
    <property type="entry name" value="GLYCOSYLTRANSFERASE 2-LIKE DOMAIN-CONTAINING PROTEIN"/>
    <property type="match status" value="1"/>
</dbReference>
<dbReference type="Pfam" id="PF00535">
    <property type="entry name" value="Glycos_transf_2"/>
    <property type="match status" value="1"/>
</dbReference>
<protein>
    <submittedName>
        <fullName evidence="8">Unannotated protein</fullName>
    </submittedName>
</protein>
<dbReference type="AlphaFoldDB" id="A0A6J6EBM1"/>
<feature type="transmembrane region" description="Helical" evidence="6">
    <location>
        <begin position="285"/>
        <end position="308"/>
    </location>
</feature>
<keyword evidence="6" id="KW-0812">Transmembrane</keyword>
<feature type="transmembrane region" description="Helical" evidence="6">
    <location>
        <begin position="260"/>
        <end position="278"/>
    </location>
</feature>
<feature type="domain" description="Glycosyltransferase 2-like" evidence="7">
    <location>
        <begin position="37"/>
        <end position="141"/>
    </location>
</feature>
<proteinExistence type="predicted"/>
<dbReference type="PANTHER" id="PTHR43646">
    <property type="entry name" value="GLYCOSYLTRANSFERASE"/>
    <property type="match status" value="1"/>
</dbReference>
<comment type="subcellular location">
    <subcellularLocation>
        <location evidence="1">Cell membrane</location>
    </subcellularLocation>
</comment>
<evidence type="ECO:0000256" key="6">
    <source>
        <dbReference type="SAM" id="Phobius"/>
    </source>
</evidence>
<dbReference type="InterPro" id="IPR029044">
    <property type="entry name" value="Nucleotide-diphossugar_trans"/>
</dbReference>
<dbReference type="GO" id="GO:0005886">
    <property type="term" value="C:plasma membrane"/>
    <property type="evidence" value="ECO:0007669"/>
    <property type="project" value="UniProtKB-SubCell"/>
</dbReference>
<evidence type="ECO:0000313" key="8">
    <source>
        <dbReference type="EMBL" id="CAB4573236.1"/>
    </source>
</evidence>
<reference evidence="8" key="1">
    <citation type="submission" date="2020-05" db="EMBL/GenBank/DDBJ databases">
        <authorList>
            <person name="Chiriac C."/>
            <person name="Salcher M."/>
            <person name="Ghai R."/>
            <person name="Kavagutti S V."/>
        </authorList>
    </citation>
    <scope>NUCLEOTIDE SEQUENCE</scope>
</reference>
<evidence type="ECO:0000259" key="7">
    <source>
        <dbReference type="Pfam" id="PF00535"/>
    </source>
</evidence>
<dbReference type="SUPFAM" id="SSF53448">
    <property type="entry name" value="Nucleotide-diphospho-sugar transferases"/>
    <property type="match status" value="1"/>
</dbReference>
<dbReference type="GO" id="GO:0016757">
    <property type="term" value="F:glycosyltransferase activity"/>
    <property type="evidence" value="ECO:0007669"/>
    <property type="project" value="UniProtKB-KW"/>
</dbReference>
<dbReference type="InterPro" id="IPR001173">
    <property type="entry name" value="Glyco_trans_2-like"/>
</dbReference>
<evidence type="ECO:0000256" key="1">
    <source>
        <dbReference type="ARBA" id="ARBA00004236"/>
    </source>
</evidence>
<name>A0A6J6EBM1_9ZZZZ</name>
<keyword evidence="5 6" id="KW-0472">Membrane</keyword>
<keyword evidence="6" id="KW-1133">Transmembrane helix</keyword>
<evidence type="ECO:0000256" key="5">
    <source>
        <dbReference type="ARBA" id="ARBA00023136"/>
    </source>
</evidence>
<evidence type="ECO:0000256" key="2">
    <source>
        <dbReference type="ARBA" id="ARBA00022475"/>
    </source>
</evidence>
<feature type="transmembrane region" description="Helical" evidence="6">
    <location>
        <begin position="320"/>
        <end position="339"/>
    </location>
</feature>
<accession>A0A6J6EBM1</accession>
<keyword evidence="3" id="KW-0328">Glycosyltransferase</keyword>
<dbReference type="EMBL" id="CAEZTV010000005">
    <property type="protein sequence ID" value="CAB4573236.1"/>
    <property type="molecule type" value="Genomic_DNA"/>
</dbReference>
<evidence type="ECO:0000256" key="4">
    <source>
        <dbReference type="ARBA" id="ARBA00022679"/>
    </source>
</evidence>
<keyword evidence="4" id="KW-0808">Transferase</keyword>
<dbReference type="Gene3D" id="3.90.550.10">
    <property type="entry name" value="Spore Coat Polysaccharide Biosynthesis Protein SpsA, Chain A"/>
    <property type="match status" value="1"/>
</dbReference>
<sequence>MSLLLAISALAFFLSLLNFLSIRTVSNKATTISKKISILIPMRNEVQNARDCITALIAQKGLIDFEIIVLDDESTDGTSQILSQFSSIKVLKGQALPQGWLGKNWACHQLSQAATGEILVFLDADVRVREHAIASTVHQMGNWDFISPYPTQLSIGFIESIFQPLLHWSWFASVPLIISQKFRVKSMVVANGQFLVIKKVAYLTAGGHEKIKAEVLDDLQLAKSLVANGFQGNVAEGSRVADCLMYRNPKELISGYQKSLWRAFGGLVGSVFVALLLLSTGVLSLILAIAGSALAATSFVLILSSRALSSLKAKEPTSKALWHPLAVLIFVAILIYSWIGKYRGSLKWRDRVIS</sequence>
<organism evidence="8">
    <name type="scientific">freshwater metagenome</name>
    <dbReference type="NCBI Taxonomy" id="449393"/>
    <lineage>
        <taxon>unclassified sequences</taxon>
        <taxon>metagenomes</taxon>
        <taxon>ecological metagenomes</taxon>
    </lineage>
</organism>